<dbReference type="Pfam" id="PF15784">
    <property type="entry name" value="GPS2_interact"/>
    <property type="match status" value="1"/>
</dbReference>
<dbReference type="PANTHER" id="PTHR13992">
    <property type="entry name" value="NUCLEAR RECEPTOR CO-REPRESSOR RELATED NCOR"/>
    <property type="match status" value="1"/>
</dbReference>
<accession>R7USS7</accession>
<dbReference type="Gene3D" id="1.20.5.430">
    <property type="match status" value="1"/>
</dbReference>
<dbReference type="Gene3D" id="1.10.10.60">
    <property type="entry name" value="Homeodomain-like"/>
    <property type="match status" value="1"/>
</dbReference>
<dbReference type="GO" id="GO:0005654">
    <property type="term" value="C:nucleoplasm"/>
    <property type="evidence" value="ECO:0007669"/>
    <property type="project" value="UniProtKB-ARBA"/>
</dbReference>
<feature type="non-terminal residue" evidence="10">
    <location>
        <position position="361"/>
    </location>
</feature>
<keyword evidence="3" id="KW-0863">Zinc-finger</keyword>
<organism evidence="10">
    <name type="scientific">Capitella teleta</name>
    <name type="common">Polychaete worm</name>
    <dbReference type="NCBI Taxonomy" id="283909"/>
    <lineage>
        <taxon>Eukaryota</taxon>
        <taxon>Metazoa</taxon>
        <taxon>Spiralia</taxon>
        <taxon>Lophotrochozoa</taxon>
        <taxon>Annelida</taxon>
        <taxon>Polychaeta</taxon>
        <taxon>Sedentaria</taxon>
        <taxon>Scolecida</taxon>
        <taxon>Capitellidae</taxon>
        <taxon>Capitella</taxon>
    </lineage>
</organism>
<dbReference type="InterPro" id="IPR001005">
    <property type="entry name" value="SANT/Myb"/>
</dbReference>
<evidence type="ECO:0000256" key="6">
    <source>
        <dbReference type="ARBA" id="ARBA00023125"/>
    </source>
</evidence>
<evidence type="ECO:0000313" key="10">
    <source>
        <dbReference type="EMBL" id="ELU09203.1"/>
    </source>
</evidence>
<dbReference type="SMART" id="SM00717">
    <property type="entry name" value="SANT"/>
    <property type="match status" value="1"/>
</dbReference>
<dbReference type="GO" id="GO:0003677">
    <property type="term" value="F:DNA binding"/>
    <property type="evidence" value="ECO:0007669"/>
    <property type="project" value="UniProtKB-KW"/>
</dbReference>
<dbReference type="EMBL" id="AMQN01006489">
    <property type="status" value="NOT_ANNOTATED_CDS"/>
    <property type="molecule type" value="Genomic_DNA"/>
</dbReference>
<dbReference type="EMBL" id="KB298452">
    <property type="protein sequence ID" value="ELU09203.1"/>
    <property type="molecule type" value="Genomic_DNA"/>
</dbReference>
<dbReference type="GO" id="GO:0006357">
    <property type="term" value="P:regulation of transcription by RNA polymerase II"/>
    <property type="evidence" value="ECO:0007669"/>
    <property type="project" value="TreeGrafter"/>
</dbReference>
<proteinExistence type="inferred from homology"/>
<reference evidence="11" key="3">
    <citation type="submission" date="2015-06" db="UniProtKB">
        <authorList>
            <consortium name="EnsemblMetazoa"/>
        </authorList>
    </citation>
    <scope>IDENTIFICATION</scope>
</reference>
<feature type="non-terminal residue" evidence="10">
    <location>
        <position position="1"/>
    </location>
</feature>
<dbReference type="InterPro" id="IPR017884">
    <property type="entry name" value="SANT_dom"/>
</dbReference>
<keyword evidence="2" id="KW-0479">Metal-binding</keyword>
<evidence type="ECO:0000313" key="12">
    <source>
        <dbReference type="Proteomes" id="UP000014760"/>
    </source>
</evidence>
<feature type="domain" description="SANT" evidence="9">
    <location>
        <begin position="283"/>
        <end position="334"/>
    </location>
</feature>
<dbReference type="InterPro" id="IPR051571">
    <property type="entry name" value="N-CoR_corepressor"/>
</dbReference>
<dbReference type="InterPro" id="IPR031557">
    <property type="entry name" value="N-CoR_GPS2_interact"/>
</dbReference>
<keyword evidence="12" id="KW-1185">Reference proteome</keyword>
<sequence>LQQESMYNPQVEAISPTLPSDDKDEKSSKDELLQSINTMDREIAKLESQINKLQRTQQKLEFEAKKPPEEKSSTPEPSLDFRHHSIAQIIYAENRKKAEGAHTLLSKFGALLDNGSPLYNQPSDTGVFHENKRRFITFKKRLVLHFKRRQHAKRIRERYLTERYDQMMSTWVKKMEKVEGSAKRRARDAKLRENFEKIFPELKKHREEKERQVMNSRGVSYARSEADLEQIMDGLHEQEEEDKKMRRYAVIPPMMLDARQRSLRFLNNNGLMEDSKAEYQEAKLSNIWTEPEKAIFKEKYLQHPKSFAFIATFLERKTLTECVHYYYMSKKKENYKELLRKQSVKRKKMHRVRKDEMFQRN</sequence>
<evidence type="ECO:0000256" key="5">
    <source>
        <dbReference type="ARBA" id="ARBA00023054"/>
    </source>
</evidence>
<dbReference type="OMA" id="RYICTRY"/>
<dbReference type="EnsemblMetazoa" id="CapteT73417">
    <property type="protein sequence ID" value="CapteP73417"/>
    <property type="gene ID" value="CapteG73417"/>
</dbReference>
<keyword evidence="6" id="KW-0238">DNA-binding</keyword>
<dbReference type="PANTHER" id="PTHR13992:SF39">
    <property type="entry name" value="SMRTER, ISOFORM G"/>
    <property type="match status" value="1"/>
</dbReference>
<comment type="similarity">
    <text evidence="1">Belongs to the N-CoR nuclear receptor corepressors family.</text>
</comment>
<evidence type="ECO:0000313" key="11">
    <source>
        <dbReference type="EnsemblMetazoa" id="CapteP73417"/>
    </source>
</evidence>
<gene>
    <name evidence="10" type="ORF">CAPTEDRAFT_73417</name>
</gene>
<dbReference type="GO" id="GO:0000785">
    <property type="term" value="C:chromatin"/>
    <property type="evidence" value="ECO:0007669"/>
    <property type="project" value="TreeGrafter"/>
</dbReference>
<dbReference type="GO" id="GO:0032991">
    <property type="term" value="C:protein-containing complex"/>
    <property type="evidence" value="ECO:0007669"/>
    <property type="project" value="UniProtKB-ARBA"/>
</dbReference>
<dbReference type="PROSITE" id="PS51293">
    <property type="entry name" value="SANT"/>
    <property type="match status" value="1"/>
</dbReference>
<dbReference type="OrthoDB" id="10258692at2759"/>
<evidence type="ECO:0000256" key="7">
    <source>
        <dbReference type="ARBA" id="ARBA00023242"/>
    </source>
</evidence>
<evidence type="ECO:0000259" key="9">
    <source>
        <dbReference type="PROSITE" id="PS51293"/>
    </source>
</evidence>
<feature type="region of interest" description="Disordered" evidence="8">
    <location>
        <begin position="1"/>
        <end position="30"/>
    </location>
</feature>
<keyword evidence="4" id="KW-0862">Zinc</keyword>
<protein>
    <recommendedName>
        <fullName evidence="9">SANT domain-containing protein</fullName>
    </recommendedName>
</protein>
<keyword evidence="5" id="KW-0175">Coiled coil</keyword>
<feature type="compositionally biased region" description="Basic and acidic residues" evidence="8">
    <location>
        <begin position="20"/>
        <end position="30"/>
    </location>
</feature>
<dbReference type="FunFam" id="1.10.10.60:FF:000012">
    <property type="entry name" value="Metastasis-associated 1 family, member 3"/>
    <property type="match status" value="1"/>
</dbReference>
<reference evidence="12" key="1">
    <citation type="submission" date="2012-12" db="EMBL/GenBank/DDBJ databases">
        <authorList>
            <person name="Hellsten U."/>
            <person name="Grimwood J."/>
            <person name="Chapman J.A."/>
            <person name="Shapiro H."/>
            <person name="Aerts A."/>
            <person name="Otillar R.P."/>
            <person name="Terry A.Y."/>
            <person name="Boore J.L."/>
            <person name="Simakov O."/>
            <person name="Marletaz F."/>
            <person name="Cho S.-J."/>
            <person name="Edsinger-Gonzales E."/>
            <person name="Havlak P."/>
            <person name="Kuo D.-H."/>
            <person name="Larsson T."/>
            <person name="Lv J."/>
            <person name="Arendt D."/>
            <person name="Savage R."/>
            <person name="Osoegawa K."/>
            <person name="de Jong P."/>
            <person name="Lindberg D.R."/>
            <person name="Seaver E.C."/>
            <person name="Weisblat D.A."/>
            <person name="Putnam N.H."/>
            <person name="Grigoriev I.V."/>
            <person name="Rokhsar D.S."/>
        </authorList>
    </citation>
    <scope>NUCLEOTIDE SEQUENCE</scope>
    <source>
        <strain evidence="12">I ESC-2004</strain>
    </source>
</reference>
<feature type="region of interest" description="Disordered" evidence="8">
    <location>
        <begin position="57"/>
        <end position="79"/>
    </location>
</feature>
<feature type="compositionally biased region" description="Basic and acidic residues" evidence="8">
    <location>
        <begin position="58"/>
        <end position="79"/>
    </location>
</feature>
<evidence type="ECO:0000256" key="4">
    <source>
        <dbReference type="ARBA" id="ARBA00022833"/>
    </source>
</evidence>
<evidence type="ECO:0000256" key="1">
    <source>
        <dbReference type="ARBA" id="ARBA00010097"/>
    </source>
</evidence>
<reference evidence="10 12" key="2">
    <citation type="journal article" date="2013" name="Nature">
        <title>Insights into bilaterian evolution from three spiralian genomes.</title>
        <authorList>
            <person name="Simakov O."/>
            <person name="Marletaz F."/>
            <person name="Cho S.J."/>
            <person name="Edsinger-Gonzales E."/>
            <person name="Havlak P."/>
            <person name="Hellsten U."/>
            <person name="Kuo D.H."/>
            <person name="Larsson T."/>
            <person name="Lv J."/>
            <person name="Arendt D."/>
            <person name="Savage R."/>
            <person name="Osoegawa K."/>
            <person name="de Jong P."/>
            <person name="Grimwood J."/>
            <person name="Chapman J.A."/>
            <person name="Shapiro H."/>
            <person name="Aerts A."/>
            <person name="Otillar R.P."/>
            <person name="Terry A.Y."/>
            <person name="Boore J.L."/>
            <person name="Grigoriev I.V."/>
            <person name="Lindberg D.R."/>
            <person name="Seaver E.C."/>
            <person name="Weisblat D.A."/>
            <person name="Putnam N.H."/>
            <person name="Rokhsar D.S."/>
        </authorList>
    </citation>
    <scope>NUCLEOTIDE SEQUENCE</scope>
    <source>
        <strain evidence="10 12">I ESC-2004</strain>
    </source>
</reference>
<dbReference type="Proteomes" id="UP000014760">
    <property type="component" value="Unassembled WGS sequence"/>
</dbReference>
<keyword evidence="7" id="KW-0539">Nucleus</keyword>
<evidence type="ECO:0000256" key="3">
    <source>
        <dbReference type="ARBA" id="ARBA00022771"/>
    </source>
</evidence>
<name>R7USS7_CAPTE</name>
<dbReference type="STRING" id="283909.R7USS7"/>
<evidence type="ECO:0000256" key="2">
    <source>
        <dbReference type="ARBA" id="ARBA00022723"/>
    </source>
</evidence>
<dbReference type="SUPFAM" id="SSF46689">
    <property type="entry name" value="Homeodomain-like"/>
    <property type="match status" value="1"/>
</dbReference>
<dbReference type="GO" id="GO:0008270">
    <property type="term" value="F:zinc ion binding"/>
    <property type="evidence" value="ECO:0007669"/>
    <property type="project" value="UniProtKB-KW"/>
</dbReference>
<dbReference type="AlphaFoldDB" id="R7USS7"/>
<evidence type="ECO:0000256" key="8">
    <source>
        <dbReference type="SAM" id="MobiDB-lite"/>
    </source>
</evidence>
<dbReference type="InterPro" id="IPR009057">
    <property type="entry name" value="Homeodomain-like_sf"/>
</dbReference>
<dbReference type="HOGENOM" id="CLU_014624_0_0_1"/>